<feature type="domain" description="FERM adjacent" evidence="2">
    <location>
        <begin position="104"/>
        <end position="148"/>
    </location>
</feature>
<feature type="compositionally biased region" description="Basic and acidic residues" evidence="1">
    <location>
        <begin position="340"/>
        <end position="350"/>
    </location>
</feature>
<feature type="region of interest" description="Disordered" evidence="1">
    <location>
        <begin position="219"/>
        <end position="244"/>
    </location>
</feature>
<dbReference type="Proteomes" id="UP001152320">
    <property type="component" value="Chromosome 18"/>
</dbReference>
<dbReference type="InterPro" id="IPR018980">
    <property type="entry name" value="FERM_PH-like_C"/>
</dbReference>
<dbReference type="SUPFAM" id="SSF50729">
    <property type="entry name" value="PH domain-like"/>
    <property type="match status" value="1"/>
</dbReference>
<feature type="region of interest" description="Disordered" evidence="1">
    <location>
        <begin position="269"/>
        <end position="295"/>
    </location>
</feature>
<dbReference type="GO" id="GO:0005856">
    <property type="term" value="C:cytoskeleton"/>
    <property type="evidence" value="ECO:0007669"/>
    <property type="project" value="TreeGrafter"/>
</dbReference>
<dbReference type="PANTHER" id="PTHR23280:SF25">
    <property type="entry name" value="MOESIN_EZRIN_RADIXIN HOMOLOG 1"/>
    <property type="match status" value="1"/>
</dbReference>
<dbReference type="OrthoDB" id="6235974at2759"/>
<dbReference type="GO" id="GO:0031032">
    <property type="term" value="P:actomyosin structure organization"/>
    <property type="evidence" value="ECO:0007669"/>
    <property type="project" value="TreeGrafter"/>
</dbReference>
<dbReference type="EMBL" id="JAIZAY010000018">
    <property type="protein sequence ID" value="KAJ8024592.1"/>
    <property type="molecule type" value="Genomic_DNA"/>
</dbReference>
<organism evidence="3 4">
    <name type="scientific">Holothuria leucospilota</name>
    <name type="common">Black long sea cucumber</name>
    <name type="synonym">Mertensiothuria leucospilota</name>
    <dbReference type="NCBI Taxonomy" id="206669"/>
    <lineage>
        <taxon>Eukaryota</taxon>
        <taxon>Metazoa</taxon>
        <taxon>Echinodermata</taxon>
        <taxon>Eleutherozoa</taxon>
        <taxon>Echinozoa</taxon>
        <taxon>Holothuroidea</taxon>
        <taxon>Aspidochirotacea</taxon>
        <taxon>Aspidochirotida</taxon>
        <taxon>Holothuriidae</taxon>
        <taxon>Holothuria</taxon>
    </lineage>
</organism>
<comment type="caution">
    <text evidence="3">The sequence shown here is derived from an EMBL/GenBank/DDBJ whole genome shotgun (WGS) entry which is preliminary data.</text>
</comment>
<feature type="region of interest" description="Disordered" evidence="1">
    <location>
        <begin position="122"/>
        <end position="152"/>
    </location>
</feature>
<dbReference type="SMART" id="SM01195">
    <property type="entry name" value="FA"/>
    <property type="match status" value="1"/>
</dbReference>
<dbReference type="Gene3D" id="2.30.29.30">
    <property type="entry name" value="Pleckstrin-homology domain (PH domain)/Phosphotyrosine-binding domain (PTB)"/>
    <property type="match status" value="1"/>
</dbReference>
<evidence type="ECO:0000313" key="4">
    <source>
        <dbReference type="Proteomes" id="UP001152320"/>
    </source>
</evidence>
<keyword evidence="4" id="KW-1185">Reference proteome</keyword>
<evidence type="ECO:0000259" key="2">
    <source>
        <dbReference type="SMART" id="SM01195"/>
    </source>
</evidence>
<proteinExistence type="predicted"/>
<feature type="compositionally biased region" description="Polar residues" evidence="1">
    <location>
        <begin position="406"/>
        <end position="419"/>
    </location>
</feature>
<dbReference type="Pfam" id="PF08736">
    <property type="entry name" value="FA"/>
    <property type="match status" value="1"/>
</dbReference>
<name>A0A9Q0YLE4_HOLLE</name>
<evidence type="ECO:0000256" key="1">
    <source>
        <dbReference type="SAM" id="MobiDB-lite"/>
    </source>
</evidence>
<feature type="compositionally biased region" description="Polar residues" evidence="1">
    <location>
        <begin position="235"/>
        <end position="244"/>
    </location>
</feature>
<gene>
    <name evidence="3" type="ORF">HOLleu_34537</name>
</gene>
<dbReference type="AlphaFoldDB" id="A0A9Q0YLE4"/>
<evidence type="ECO:0000313" key="3">
    <source>
        <dbReference type="EMBL" id="KAJ8024592.1"/>
    </source>
</evidence>
<feature type="compositionally biased region" description="Polar residues" evidence="1">
    <location>
        <begin position="385"/>
        <end position="396"/>
    </location>
</feature>
<reference evidence="3" key="1">
    <citation type="submission" date="2021-10" db="EMBL/GenBank/DDBJ databases">
        <title>Tropical sea cucumber genome reveals ecological adaptation and Cuvierian tubules defense mechanism.</title>
        <authorList>
            <person name="Chen T."/>
        </authorList>
    </citation>
    <scope>NUCLEOTIDE SEQUENCE</scope>
    <source>
        <strain evidence="3">Nanhai2018</strain>
        <tissue evidence="3">Muscle</tissue>
    </source>
</reference>
<protein>
    <submittedName>
        <fullName evidence="3">Band 4.1-like protein 5</fullName>
    </submittedName>
</protein>
<dbReference type="PANTHER" id="PTHR23280">
    <property type="entry name" value="4.1 G PROTEIN"/>
    <property type="match status" value="1"/>
</dbReference>
<accession>A0A9Q0YLE4</accession>
<dbReference type="InterPro" id="IPR014847">
    <property type="entry name" value="FA"/>
</dbReference>
<dbReference type="Pfam" id="PF09380">
    <property type="entry name" value="FERM_C"/>
    <property type="match status" value="1"/>
</dbReference>
<sequence length="449" mass="49822">MKLGWKMWKDAELVAIDSIQWREILAALLCSGSGEAWSGEVKQYVKQYAFIRTKEGSMLGTEQEHNFVFKLDNVRNCKHLWKCAVEHHSFFRLRGPVKQTKEKQGFIRRGSRFRYSGKTEFQSAKQNRSRRSMTIERRPSQRFSRRPSYAQKRAVQAQQTAANVMARSHHGTPTGTPSAQYSAHVRMPGDGYSDDHQMDGSYHLTETNVDTGATADMVPGREVAPRRPPAGYSPTPETTESRTNGLSEAEFAAAKLKGLEQEPCTIQPNYKNRNILGGSTSGYTPNNQTGRPLNKAQLSKDQWKVNQLKANLDQRNTTPRNDPEKVEEAKFKLLQAPKSPAEERLAHEEGSFSGDPQGDFGEGRGYYGEGAIRGPHLGVPAQQPRKGSSPGTSYSLAVNGDMGLRTKSNPDVNRRNGMTANPHAPSPMAVGYSSPSGNLQVKLMPGLKM</sequence>
<feature type="region of interest" description="Disordered" evidence="1">
    <location>
        <begin position="334"/>
        <end position="449"/>
    </location>
</feature>
<dbReference type="InterPro" id="IPR011993">
    <property type="entry name" value="PH-like_dom_sf"/>
</dbReference>